<feature type="region of interest" description="Disordered" evidence="1">
    <location>
        <begin position="17"/>
        <end position="47"/>
    </location>
</feature>
<dbReference type="GeneID" id="83184650"/>
<keyword evidence="2" id="KW-1133">Transmembrane helix</keyword>
<dbReference type="Proteomes" id="UP001150904">
    <property type="component" value="Unassembled WGS sequence"/>
</dbReference>
<evidence type="ECO:0000313" key="3">
    <source>
        <dbReference type="EMBL" id="KAJ5191308.1"/>
    </source>
</evidence>
<sequence>MSFVAVKLLKLGYSQAKKQSAKKQQHQQFQDPAAAGYPPYPQPYPPYQPYPMGEYPPGVAPGTNMSYPPENDPKPSKGSKVISMIMSALRFFQFVFGLAVIGLYGQDVQHDHDSKNTWHAKWLFALIVGFLATTTAAIHMIVPFCMRRVNYNPSPALRLPQFTWEFVLCVLWLTLFGIFGRMYIGVHPSTSSSKRDSDSSTSDLGDASKINRMRHAVWVDLVNLAFWFITASWVLLRWLKARRPAGPVGVDAEKEGA</sequence>
<comment type="caution">
    <text evidence="3">The sequence shown here is derived from an EMBL/GenBank/DDBJ whole genome shotgun (WGS) entry which is preliminary data.</text>
</comment>
<accession>A0A9W9J659</accession>
<name>A0A9W9J659_9EURO</name>
<reference evidence="3" key="2">
    <citation type="journal article" date="2023" name="IMA Fungus">
        <title>Comparative genomic study of the Penicillium genus elucidates a diverse pangenome and 15 lateral gene transfer events.</title>
        <authorList>
            <person name="Petersen C."/>
            <person name="Sorensen T."/>
            <person name="Nielsen M.R."/>
            <person name="Sondergaard T.E."/>
            <person name="Sorensen J.L."/>
            <person name="Fitzpatrick D.A."/>
            <person name="Frisvad J.C."/>
            <person name="Nielsen K.L."/>
        </authorList>
    </citation>
    <scope>NUCLEOTIDE SEQUENCE</scope>
    <source>
        <strain evidence="3">IBT 15544</strain>
    </source>
</reference>
<dbReference type="PANTHER" id="PTHR42083">
    <property type="entry name" value="MARVEL DOMAIN-CONTAINING PROTEIN"/>
    <property type="match status" value="1"/>
</dbReference>
<feature type="transmembrane region" description="Helical" evidence="2">
    <location>
        <begin position="81"/>
        <end position="102"/>
    </location>
</feature>
<organism evidence="3 4">
    <name type="scientific">Penicillium cinerascens</name>
    <dbReference type="NCBI Taxonomy" id="70096"/>
    <lineage>
        <taxon>Eukaryota</taxon>
        <taxon>Fungi</taxon>
        <taxon>Dikarya</taxon>
        <taxon>Ascomycota</taxon>
        <taxon>Pezizomycotina</taxon>
        <taxon>Eurotiomycetes</taxon>
        <taxon>Eurotiomycetidae</taxon>
        <taxon>Eurotiales</taxon>
        <taxon>Aspergillaceae</taxon>
        <taxon>Penicillium</taxon>
    </lineage>
</organism>
<keyword evidence="2" id="KW-0812">Transmembrane</keyword>
<keyword evidence="2" id="KW-0472">Membrane</keyword>
<proteinExistence type="predicted"/>
<evidence type="ECO:0000256" key="1">
    <source>
        <dbReference type="SAM" id="MobiDB-lite"/>
    </source>
</evidence>
<dbReference type="PANTHER" id="PTHR42083:SF1">
    <property type="entry name" value="MARVEL DOMAIN-CONTAINING PROTEIN"/>
    <property type="match status" value="1"/>
</dbReference>
<protein>
    <recommendedName>
        <fullName evidence="5">MARVEL domain-containing protein</fullName>
    </recommendedName>
</protein>
<feature type="transmembrane region" description="Helical" evidence="2">
    <location>
        <begin position="216"/>
        <end position="236"/>
    </location>
</feature>
<gene>
    <name evidence="3" type="ORF">N7498_010293</name>
</gene>
<evidence type="ECO:0000256" key="2">
    <source>
        <dbReference type="SAM" id="Phobius"/>
    </source>
</evidence>
<feature type="transmembrane region" description="Helical" evidence="2">
    <location>
        <begin position="122"/>
        <end position="142"/>
    </location>
</feature>
<dbReference type="EMBL" id="JAPQKR010000016">
    <property type="protein sequence ID" value="KAJ5191308.1"/>
    <property type="molecule type" value="Genomic_DNA"/>
</dbReference>
<feature type="transmembrane region" description="Helical" evidence="2">
    <location>
        <begin position="162"/>
        <end position="184"/>
    </location>
</feature>
<evidence type="ECO:0000313" key="4">
    <source>
        <dbReference type="Proteomes" id="UP001150904"/>
    </source>
</evidence>
<feature type="compositionally biased region" description="Low complexity" evidence="1">
    <location>
        <begin position="26"/>
        <end position="37"/>
    </location>
</feature>
<reference evidence="3" key="1">
    <citation type="submission" date="2022-12" db="EMBL/GenBank/DDBJ databases">
        <authorList>
            <person name="Petersen C."/>
        </authorList>
    </citation>
    <scope>NUCLEOTIDE SEQUENCE</scope>
    <source>
        <strain evidence="3">IBT 15544</strain>
    </source>
</reference>
<dbReference type="OrthoDB" id="5363290at2759"/>
<keyword evidence="4" id="KW-1185">Reference proteome</keyword>
<feature type="compositionally biased region" description="Pro residues" evidence="1">
    <location>
        <begin position="38"/>
        <end position="47"/>
    </location>
</feature>
<dbReference type="AlphaFoldDB" id="A0A9W9J659"/>
<evidence type="ECO:0008006" key="5">
    <source>
        <dbReference type="Google" id="ProtNLM"/>
    </source>
</evidence>
<dbReference type="RefSeq" id="XP_058304248.1">
    <property type="nucleotide sequence ID" value="XM_058457349.1"/>
</dbReference>